<proteinExistence type="predicted"/>
<dbReference type="Gene3D" id="2.60.120.260">
    <property type="entry name" value="Galactose-binding domain-like"/>
    <property type="match status" value="1"/>
</dbReference>
<name>A0A212UGC2_9BACT</name>
<evidence type="ECO:0008006" key="3">
    <source>
        <dbReference type="Google" id="ProtNLM"/>
    </source>
</evidence>
<dbReference type="SUPFAM" id="SSF49785">
    <property type="entry name" value="Galactose-binding domain-like"/>
    <property type="match status" value="1"/>
</dbReference>
<accession>A0A212UGC2</accession>
<reference evidence="2" key="1">
    <citation type="submission" date="2017-06" db="EMBL/GenBank/DDBJ databases">
        <authorList>
            <person name="Varghese N."/>
            <person name="Submissions S."/>
        </authorList>
    </citation>
    <scope>NUCLEOTIDE SEQUENCE [LARGE SCALE GENOMIC DNA]</scope>
    <source>
        <strain evidence="2">DSM 11116</strain>
    </source>
</reference>
<organism evidence="1 2">
    <name type="scientific">Hymenobacter gelipurpurascens</name>
    <dbReference type="NCBI Taxonomy" id="89968"/>
    <lineage>
        <taxon>Bacteria</taxon>
        <taxon>Pseudomonadati</taxon>
        <taxon>Bacteroidota</taxon>
        <taxon>Cytophagia</taxon>
        <taxon>Cytophagales</taxon>
        <taxon>Hymenobacteraceae</taxon>
        <taxon>Hymenobacter</taxon>
    </lineage>
</organism>
<evidence type="ECO:0000313" key="2">
    <source>
        <dbReference type="Proteomes" id="UP000198131"/>
    </source>
</evidence>
<sequence length="182" mass="20330">MRTNYFFLSITLLGVLMGCNRSSDVPPVGSGHAEWIRQDFENLRGWISPDKAASLTTERAHSGKFSIKTGPDIEYSLGYGIKMGQLSATKPRKIHVEAWAWVPNAKNTTALIVQIGNATKTIMWEGISLSNKVGAYGKWQKIETDLMLSPEITSEDGLSVYLWRHNETEPVYLDDLVIIEAE</sequence>
<keyword evidence="2" id="KW-1185">Reference proteome</keyword>
<evidence type="ECO:0000313" key="1">
    <source>
        <dbReference type="EMBL" id="SNC77213.1"/>
    </source>
</evidence>
<gene>
    <name evidence="1" type="ORF">SAMN06265337_3795</name>
</gene>
<dbReference type="AlphaFoldDB" id="A0A212UGC2"/>
<dbReference type="EMBL" id="FYEW01000003">
    <property type="protein sequence ID" value="SNC77213.1"/>
    <property type="molecule type" value="Genomic_DNA"/>
</dbReference>
<dbReference type="RefSeq" id="WP_088845203.1">
    <property type="nucleotide sequence ID" value="NZ_FYEW01000003.1"/>
</dbReference>
<dbReference type="OrthoDB" id="882450at2"/>
<protein>
    <recommendedName>
        <fullName evidence="3">CBM-cenC domain-containing protein</fullName>
    </recommendedName>
</protein>
<dbReference type="Proteomes" id="UP000198131">
    <property type="component" value="Unassembled WGS sequence"/>
</dbReference>
<dbReference type="InterPro" id="IPR008979">
    <property type="entry name" value="Galactose-bd-like_sf"/>
</dbReference>
<dbReference type="PROSITE" id="PS51257">
    <property type="entry name" value="PROKAR_LIPOPROTEIN"/>
    <property type="match status" value="1"/>
</dbReference>